<dbReference type="Pfam" id="PF07750">
    <property type="entry name" value="GcrA"/>
    <property type="match status" value="2"/>
</dbReference>
<organism evidence="2 3">
    <name type="scientific">Parvularcula bermudensis (strain ATCC BAA-594 / HTCC2503 / KCTC 12087)</name>
    <dbReference type="NCBI Taxonomy" id="314260"/>
    <lineage>
        <taxon>Bacteria</taxon>
        <taxon>Pseudomonadati</taxon>
        <taxon>Pseudomonadota</taxon>
        <taxon>Alphaproteobacteria</taxon>
        <taxon>Parvularculales</taxon>
        <taxon>Parvularculaceae</taxon>
        <taxon>Parvularcula</taxon>
    </lineage>
</organism>
<dbReference type="Proteomes" id="UP000001302">
    <property type="component" value="Chromosome"/>
</dbReference>
<dbReference type="EMBL" id="CP002156">
    <property type="protein sequence ID" value="ADM09158.1"/>
    <property type="molecule type" value="Genomic_DNA"/>
</dbReference>
<proteinExistence type="predicted"/>
<evidence type="ECO:0000256" key="1">
    <source>
        <dbReference type="SAM" id="MobiDB-lite"/>
    </source>
</evidence>
<dbReference type="OrthoDB" id="9798071at2"/>
<dbReference type="Gene3D" id="1.10.10.60">
    <property type="entry name" value="Homeodomain-like"/>
    <property type="match status" value="1"/>
</dbReference>
<sequence>MAWTEERVEQLKQLWGEGLSASQIASKMGGVTRNAVIGKVHRLGLAGRATPAAPKPRVVRHQTEETRIAPLYGLDQLCPGIDKPTISSIGGNQCKWPIGDPTTDDFHFCGQSAGHGKSYCAYHSQLAFQPSTGRRDDSQTRQRQLPKVKQVG</sequence>
<accession>E0TGB5</accession>
<protein>
    <recommendedName>
        <fullName evidence="4">GcrA cell cycle regulator</fullName>
    </recommendedName>
</protein>
<dbReference type="STRING" id="314260.PB2503_05422"/>
<evidence type="ECO:0000313" key="3">
    <source>
        <dbReference type="Proteomes" id="UP000001302"/>
    </source>
</evidence>
<keyword evidence="3" id="KW-1185">Reference proteome</keyword>
<dbReference type="RefSeq" id="WP_013300132.1">
    <property type="nucleotide sequence ID" value="NC_014414.1"/>
</dbReference>
<feature type="region of interest" description="Disordered" evidence="1">
    <location>
        <begin position="130"/>
        <end position="152"/>
    </location>
</feature>
<gene>
    <name evidence="2" type="ordered locus">PB2503_05422</name>
</gene>
<dbReference type="eggNOG" id="COG5352">
    <property type="taxonomic scope" value="Bacteria"/>
</dbReference>
<dbReference type="HOGENOM" id="CLU_096417_1_0_5"/>
<dbReference type="InterPro" id="IPR011681">
    <property type="entry name" value="GcrA"/>
</dbReference>
<dbReference type="AlphaFoldDB" id="E0TGB5"/>
<reference evidence="3" key="1">
    <citation type="submission" date="2010-08" db="EMBL/GenBank/DDBJ databases">
        <title>Genome sequence of Parvularcula bermudensis HTCC2503.</title>
        <authorList>
            <person name="Kang D.-M."/>
            <person name="Oh H.-M."/>
            <person name="Cho J.-C."/>
        </authorList>
    </citation>
    <scope>NUCLEOTIDE SEQUENCE [LARGE SCALE GENOMIC DNA]</scope>
    <source>
        <strain evidence="3">ATCC BAA-594 / HTCC2503 / KCTC 12087</strain>
    </source>
</reference>
<reference evidence="2 3" key="2">
    <citation type="journal article" date="2011" name="J. Bacteriol.">
        <title>Complete genome sequence of strain HTCC2503T of Parvularcula bermudensis, the type species of the order "Parvularculales" in the class Alphaproteobacteria.</title>
        <authorList>
            <person name="Oh H.M."/>
            <person name="Kang I."/>
            <person name="Vergin K.L."/>
            <person name="Kang D."/>
            <person name="Rhee K.H."/>
            <person name="Giovannoni S.J."/>
            <person name="Cho J.C."/>
        </authorList>
    </citation>
    <scope>NUCLEOTIDE SEQUENCE [LARGE SCALE GENOMIC DNA]</scope>
    <source>
        <strain evidence="3">ATCC BAA-594 / HTCC2503 / KCTC 12087</strain>
    </source>
</reference>
<evidence type="ECO:0008006" key="4">
    <source>
        <dbReference type="Google" id="ProtNLM"/>
    </source>
</evidence>
<dbReference type="KEGG" id="pbr:PB2503_05422"/>
<name>E0TGB5_PARBH</name>
<evidence type="ECO:0000313" key="2">
    <source>
        <dbReference type="EMBL" id="ADM09158.1"/>
    </source>
</evidence>